<feature type="domain" description="Methylated-DNA-[protein]-cysteine S-methyltransferase DNA binding" evidence="7">
    <location>
        <begin position="92"/>
        <end position="173"/>
    </location>
</feature>
<keyword evidence="9" id="KW-1185">Reference proteome</keyword>
<protein>
    <submittedName>
        <fullName evidence="8">Methylated-DNA--[protein]-cysteine S-methyltransferase</fullName>
    </submittedName>
</protein>
<dbReference type="Proteomes" id="UP001196870">
    <property type="component" value="Unassembled WGS sequence"/>
</dbReference>
<keyword evidence="3" id="KW-0808">Transferase</keyword>
<organism evidence="8 9">
    <name type="scientific">Plastoroseomonas hellenica</name>
    <dbReference type="NCBI Taxonomy" id="2687306"/>
    <lineage>
        <taxon>Bacteria</taxon>
        <taxon>Pseudomonadati</taxon>
        <taxon>Pseudomonadota</taxon>
        <taxon>Alphaproteobacteria</taxon>
        <taxon>Acetobacterales</taxon>
        <taxon>Acetobacteraceae</taxon>
        <taxon>Plastoroseomonas</taxon>
    </lineage>
</organism>
<dbReference type="InterPro" id="IPR036217">
    <property type="entry name" value="MethylDNA_cys_MeTrfase_DNAb"/>
</dbReference>
<comment type="catalytic activity">
    <reaction evidence="6">
        <text>a 6-O-methyl-2'-deoxyguanosine in DNA + L-cysteinyl-[protein] = S-methyl-L-cysteinyl-[protein] + a 2'-deoxyguanosine in DNA</text>
        <dbReference type="Rhea" id="RHEA:24000"/>
        <dbReference type="Rhea" id="RHEA-COMP:10131"/>
        <dbReference type="Rhea" id="RHEA-COMP:10132"/>
        <dbReference type="Rhea" id="RHEA-COMP:11367"/>
        <dbReference type="Rhea" id="RHEA-COMP:11368"/>
        <dbReference type="ChEBI" id="CHEBI:29950"/>
        <dbReference type="ChEBI" id="CHEBI:82612"/>
        <dbReference type="ChEBI" id="CHEBI:85445"/>
        <dbReference type="ChEBI" id="CHEBI:85448"/>
        <dbReference type="EC" id="2.1.1.63"/>
    </reaction>
</comment>
<dbReference type="InterPro" id="IPR036388">
    <property type="entry name" value="WH-like_DNA-bd_sf"/>
</dbReference>
<dbReference type="InterPro" id="IPR001497">
    <property type="entry name" value="MethylDNA_cys_MeTrfase_AS"/>
</dbReference>
<keyword evidence="2" id="KW-0489">Methyltransferase</keyword>
<comment type="caution">
    <text evidence="8">The sequence shown here is derived from an EMBL/GenBank/DDBJ whole genome shotgun (WGS) entry which is preliminary data.</text>
</comment>
<dbReference type="PANTHER" id="PTHR10815:SF5">
    <property type="entry name" value="METHYLATED-DNA--PROTEIN-CYSTEINE METHYLTRANSFERASE"/>
    <property type="match status" value="1"/>
</dbReference>
<dbReference type="CDD" id="cd06445">
    <property type="entry name" value="ATase"/>
    <property type="match status" value="1"/>
</dbReference>
<keyword evidence="4" id="KW-0227">DNA damage</keyword>
<dbReference type="Pfam" id="PF01035">
    <property type="entry name" value="DNA_binding_1"/>
    <property type="match status" value="1"/>
</dbReference>
<comment type="catalytic activity">
    <reaction evidence="1">
        <text>a 4-O-methyl-thymidine in DNA + L-cysteinyl-[protein] = a thymidine in DNA + S-methyl-L-cysteinyl-[protein]</text>
        <dbReference type="Rhea" id="RHEA:53428"/>
        <dbReference type="Rhea" id="RHEA-COMP:10131"/>
        <dbReference type="Rhea" id="RHEA-COMP:10132"/>
        <dbReference type="Rhea" id="RHEA-COMP:13555"/>
        <dbReference type="Rhea" id="RHEA-COMP:13556"/>
        <dbReference type="ChEBI" id="CHEBI:29950"/>
        <dbReference type="ChEBI" id="CHEBI:82612"/>
        <dbReference type="ChEBI" id="CHEBI:137386"/>
        <dbReference type="ChEBI" id="CHEBI:137387"/>
        <dbReference type="EC" id="2.1.1.63"/>
    </reaction>
</comment>
<dbReference type="RefSeq" id="WP_211858516.1">
    <property type="nucleotide sequence ID" value="NZ_JAAGBB010000121.1"/>
</dbReference>
<dbReference type="InterPro" id="IPR014048">
    <property type="entry name" value="MethylDNA_cys_MeTrfase_DNA-bd"/>
</dbReference>
<name>A0ABS5FAD7_9PROT</name>
<keyword evidence="5" id="KW-0234">DNA repair</keyword>
<dbReference type="SUPFAM" id="SSF46767">
    <property type="entry name" value="Methylated DNA-protein cysteine methyltransferase, C-terminal domain"/>
    <property type="match status" value="1"/>
</dbReference>
<evidence type="ECO:0000259" key="7">
    <source>
        <dbReference type="Pfam" id="PF01035"/>
    </source>
</evidence>
<dbReference type="NCBIfam" id="TIGR00589">
    <property type="entry name" value="ogt"/>
    <property type="match status" value="1"/>
</dbReference>
<reference evidence="9" key="1">
    <citation type="journal article" date="2021" name="Syst. Appl. Microbiol.">
        <title>Roseomonas hellenica sp. nov., isolated from roots of wild-growing Alkanna tinctoria.</title>
        <authorList>
            <person name="Rat A."/>
            <person name="Naranjo H.D."/>
            <person name="Lebbe L."/>
            <person name="Cnockaert M."/>
            <person name="Krigas N."/>
            <person name="Grigoriadou K."/>
            <person name="Maloupa E."/>
            <person name="Willems A."/>
        </authorList>
    </citation>
    <scope>NUCLEOTIDE SEQUENCE [LARGE SCALE GENOMIC DNA]</scope>
    <source>
        <strain evidence="9">LMG 31523</strain>
    </source>
</reference>
<dbReference type="EMBL" id="JAAGBB010000121">
    <property type="protein sequence ID" value="MBR0669461.1"/>
    <property type="molecule type" value="Genomic_DNA"/>
</dbReference>
<accession>A0ABS5FAD7</accession>
<dbReference type="InterPro" id="IPR036631">
    <property type="entry name" value="MGMT_N_sf"/>
</dbReference>
<evidence type="ECO:0000256" key="3">
    <source>
        <dbReference type="ARBA" id="ARBA00022679"/>
    </source>
</evidence>
<evidence type="ECO:0000256" key="2">
    <source>
        <dbReference type="ARBA" id="ARBA00022603"/>
    </source>
</evidence>
<evidence type="ECO:0000313" key="9">
    <source>
        <dbReference type="Proteomes" id="UP001196870"/>
    </source>
</evidence>
<proteinExistence type="predicted"/>
<evidence type="ECO:0000256" key="5">
    <source>
        <dbReference type="ARBA" id="ARBA00023204"/>
    </source>
</evidence>
<evidence type="ECO:0000256" key="4">
    <source>
        <dbReference type="ARBA" id="ARBA00022763"/>
    </source>
</evidence>
<dbReference type="PROSITE" id="PS00374">
    <property type="entry name" value="MGMT"/>
    <property type="match status" value="1"/>
</dbReference>
<evidence type="ECO:0000313" key="8">
    <source>
        <dbReference type="EMBL" id="MBR0669461.1"/>
    </source>
</evidence>
<evidence type="ECO:0000256" key="1">
    <source>
        <dbReference type="ARBA" id="ARBA00001286"/>
    </source>
</evidence>
<dbReference type="Gene3D" id="1.10.10.10">
    <property type="entry name" value="Winged helix-like DNA-binding domain superfamily/Winged helix DNA-binding domain"/>
    <property type="match status" value="1"/>
</dbReference>
<evidence type="ECO:0000256" key="6">
    <source>
        <dbReference type="ARBA" id="ARBA00049348"/>
    </source>
</evidence>
<dbReference type="SUPFAM" id="SSF53155">
    <property type="entry name" value="Methylated DNA-protein cysteine methyltransferase domain"/>
    <property type="match status" value="1"/>
</dbReference>
<sequence length="188" mass="19911">MSEAQQHYRIFGTARGFCGVAWNDLGITAFLLPTKTAEAAERLLLRRAPDAEPGTPPPMVADAIAAARAYFEGEATDFSRFPLDLGAQDALFERIYAAVRMLRWGETTTYGALAKALGAGPEVAREVGQAMARNPVPLIIPCHRVLAAGGRIGGFSAPGGTESKAHMLALEGVRPTEPPGAAQQAFSF</sequence>
<gene>
    <name evidence="8" type="ORF">GXW71_34280</name>
</gene>
<dbReference type="Gene3D" id="3.30.160.70">
    <property type="entry name" value="Methylated DNA-protein cysteine methyltransferase domain"/>
    <property type="match status" value="1"/>
</dbReference>
<dbReference type="PANTHER" id="PTHR10815">
    <property type="entry name" value="METHYLATED-DNA--PROTEIN-CYSTEINE METHYLTRANSFERASE"/>
    <property type="match status" value="1"/>
</dbReference>